<dbReference type="InterPro" id="IPR014710">
    <property type="entry name" value="RmlC-like_jellyroll"/>
</dbReference>
<dbReference type="SUPFAM" id="SSF46785">
    <property type="entry name" value="Winged helix' DNA-binding domain"/>
    <property type="match status" value="1"/>
</dbReference>
<dbReference type="SUPFAM" id="SSF51206">
    <property type="entry name" value="cAMP-binding domain-like"/>
    <property type="match status" value="1"/>
</dbReference>
<dbReference type="Pfam" id="PF13545">
    <property type="entry name" value="HTH_Crp_2"/>
    <property type="match status" value="1"/>
</dbReference>
<protein>
    <submittedName>
        <fullName evidence="5">CRP-like cAMP-binding protein</fullName>
    </submittedName>
</protein>
<dbReference type="RefSeq" id="WP_107844365.1">
    <property type="nucleotide sequence ID" value="NZ_QBKS01000001.1"/>
</dbReference>
<name>A0A2T6BJA0_9RHOB</name>
<dbReference type="Proteomes" id="UP000243978">
    <property type="component" value="Unassembled WGS sequence"/>
</dbReference>
<keyword evidence="2" id="KW-0238">DNA-binding</keyword>
<dbReference type="AlphaFoldDB" id="A0A2T6BJA0"/>
<dbReference type="Pfam" id="PF00027">
    <property type="entry name" value="cNMP_binding"/>
    <property type="match status" value="1"/>
</dbReference>
<proteinExistence type="predicted"/>
<dbReference type="InterPro" id="IPR036388">
    <property type="entry name" value="WH-like_DNA-bd_sf"/>
</dbReference>
<accession>A0A2T6BJA0</accession>
<organism evidence="5 6">
    <name type="scientific">Litoreibacter ponti</name>
    <dbReference type="NCBI Taxonomy" id="1510457"/>
    <lineage>
        <taxon>Bacteria</taxon>
        <taxon>Pseudomonadati</taxon>
        <taxon>Pseudomonadota</taxon>
        <taxon>Alphaproteobacteria</taxon>
        <taxon>Rhodobacterales</taxon>
        <taxon>Roseobacteraceae</taxon>
        <taxon>Litoreibacter</taxon>
    </lineage>
</organism>
<reference evidence="5 6" key="1">
    <citation type="submission" date="2018-04" db="EMBL/GenBank/DDBJ databases">
        <title>Genomic Encyclopedia of Archaeal and Bacterial Type Strains, Phase II (KMG-II): from individual species to whole genera.</title>
        <authorList>
            <person name="Goeker M."/>
        </authorList>
    </citation>
    <scope>NUCLEOTIDE SEQUENCE [LARGE SCALE GENOMIC DNA]</scope>
    <source>
        <strain evidence="5 6">DSM 100977</strain>
    </source>
</reference>
<keyword evidence="3" id="KW-0804">Transcription</keyword>
<dbReference type="SMART" id="SM00419">
    <property type="entry name" value="HTH_CRP"/>
    <property type="match status" value="1"/>
</dbReference>
<dbReference type="InterPro" id="IPR018490">
    <property type="entry name" value="cNMP-bd_dom_sf"/>
</dbReference>
<dbReference type="GO" id="GO:0003677">
    <property type="term" value="F:DNA binding"/>
    <property type="evidence" value="ECO:0007669"/>
    <property type="project" value="UniProtKB-KW"/>
</dbReference>
<dbReference type="CDD" id="cd00038">
    <property type="entry name" value="CAP_ED"/>
    <property type="match status" value="1"/>
</dbReference>
<dbReference type="EMBL" id="QBKS01000001">
    <property type="protein sequence ID" value="PTX56143.1"/>
    <property type="molecule type" value="Genomic_DNA"/>
</dbReference>
<dbReference type="InterPro" id="IPR036390">
    <property type="entry name" value="WH_DNA-bd_sf"/>
</dbReference>
<keyword evidence="6" id="KW-1185">Reference proteome</keyword>
<feature type="domain" description="HTH crp-type" evidence="4">
    <location>
        <begin position="149"/>
        <end position="223"/>
    </location>
</feature>
<dbReference type="Gene3D" id="1.10.10.10">
    <property type="entry name" value="Winged helix-like DNA-binding domain superfamily/Winged helix DNA-binding domain"/>
    <property type="match status" value="1"/>
</dbReference>
<evidence type="ECO:0000259" key="4">
    <source>
        <dbReference type="PROSITE" id="PS51063"/>
    </source>
</evidence>
<dbReference type="OrthoDB" id="7584044at2"/>
<evidence type="ECO:0000256" key="1">
    <source>
        <dbReference type="ARBA" id="ARBA00023015"/>
    </source>
</evidence>
<keyword evidence="1" id="KW-0805">Transcription regulation</keyword>
<dbReference type="GO" id="GO:0006355">
    <property type="term" value="P:regulation of DNA-templated transcription"/>
    <property type="evidence" value="ECO:0007669"/>
    <property type="project" value="InterPro"/>
</dbReference>
<gene>
    <name evidence="5" type="ORF">C8N43_0794</name>
</gene>
<dbReference type="Gene3D" id="2.60.120.10">
    <property type="entry name" value="Jelly Rolls"/>
    <property type="match status" value="1"/>
</dbReference>
<dbReference type="PROSITE" id="PS51063">
    <property type="entry name" value="HTH_CRP_2"/>
    <property type="match status" value="1"/>
</dbReference>
<comment type="caution">
    <text evidence="5">The sequence shown here is derived from an EMBL/GenBank/DDBJ whole genome shotgun (WGS) entry which is preliminary data.</text>
</comment>
<evidence type="ECO:0000313" key="5">
    <source>
        <dbReference type="EMBL" id="PTX56143.1"/>
    </source>
</evidence>
<evidence type="ECO:0000313" key="6">
    <source>
        <dbReference type="Proteomes" id="UP000243978"/>
    </source>
</evidence>
<dbReference type="InterPro" id="IPR012318">
    <property type="entry name" value="HTH_CRP"/>
</dbReference>
<evidence type="ECO:0000256" key="3">
    <source>
        <dbReference type="ARBA" id="ARBA00023163"/>
    </source>
</evidence>
<evidence type="ECO:0000256" key="2">
    <source>
        <dbReference type="ARBA" id="ARBA00023125"/>
    </source>
</evidence>
<dbReference type="InterPro" id="IPR000595">
    <property type="entry name" value="cNMP-bd_dom"/>
</dbReference>
<sequence>MATECKNCPLHTKDLFVSLKPEQLAEMQRFKVGELSIDPGTPLLMEGSNSPQLFTALRGMGLRYKTLQDGRRQVINLVFPGDFIGLQAGVMKEMKHSVEATTHMTLCVFDRGEFWNFFRNNPERGFDMTWLAAVEEHLLGESLATIGQRTASEAIAWTLLRIYRRGEAVGLVTNGHMPMPYKQQDLADCLGLSLVHTNKTLGRLRERQIVSWSEGQLQINDMESLAELAKDDGEPMPKRPLM</sequence>